<organism evidence="3 4">
    <name type="scientific">Lacibacter luteus</name>
    <dbReference type="NCBI Taxonomy" id="2508719"/>
    <lineage>
        <taxon>Bacteria</taxon>
        <taxon>Pseudomonadati</taxon>
        <taxon>Bacteroidota</taxon>
        <taxon>Chitinophagia</taxon>
        <taxon>Chitinophagales</taxon>
        <taxon>Chitinophagaceae</taxon>
        <taxon>Lacibacter</taxon>
    </lineage>
</organism>
<dbReference type="PROSITE" id="PS50126">
    <property type="entry name" value="S1"/>
    <property type="match status" value="1"/>
</dbReference>
<dbReference type="InterPro" id="IPR050437">
    <property type="entry name" value="Ribos_protein_bS1-like"/>
</dbReference>
<dbReference type="Pfam" id="PF22706">
    <property type="entry name" value="Tex_central_region"/>
    <property type="match status" value="1"/>
</dbReference>
<gene>
    <name evidence="3" type="ORF">ESA94_02675</name>
</gene>
<dbReference type="InterPro" id="IPR012337">
    <property type="entry name" value="RNaseH-like_sf"/>
</dbReference>
<dbReference type="Pfam" id="PF16921">
    <property type="entry name" value="Tex_YqgF"/>
    <property type="match status" value="1"/>
</dbReference>
<dbReference type="InterPro" id="IPR037027">
    <property type="entry name" value="YqgF/RNaseH-like_dom_sf"/>
</dbReference>
<dbReference type="SUPFAM" id="SSF53098">
    <property type="entry name" value="Ribonuclease H-like"/>
    <property type="match status" value="1"/>
</dbReference>
<dbReference type="Gene3D" id="3.30.420.140">
    <property type="entry name" value="YqgF/RNase H-like domain"/>
    <property type="match status" value="1"/>
</dbReference>
<sequence>MTEFSSKIAGSLSLRVQQVEAVMELLNEGATIPFIARYRKDKTGNLDEVAIQQIQDQSKFLKEFTERKAFIEKTITEQGKMTEALQEKLDKAATLNELEDIYLPYKPKRKTKAQTARENGLEPLALLLLEQKDINVAEQAATFVNEKVASADDALQGARDIISEMVNEDANVRAKLRKFFEDEALVKSSVMKDKETEGAKYKDYFDFSEPVHKIPSHRILAILRGFTEGILKMSIEPEEELAIELVDGLFVKGMNDSTAQVKRAVKDAYKRLLQPSLETEFRSQLKQKGDEEAITVFAENLRQLLLSSPLGSKRILALDPGYRTGCKIVCLDEKGELQTTDLIYIHEPGKLYSSEHTIRHLVSTYNTQVFAIGDGTAGRETEQFIKKLNLGLPIFLVNEDGASVYSASEVAREEFPDKDVTVRGAVSIGRRLMDPLAELVKIDPKSIGVGQYQHDVNQLRLKERLDQTVVSCVNQVGVNLNTASKHLLSYVSGINSSIAENIVKYRNEIGRFTSRKQLLKVPRLGDKAFEQCAGFLRINDGENALDKSSVHPEAYAVVEKMAEDLQLKLEELVGNEATVKQINAKKYVSETIGELTINDILKELVKPGLDPRSEAQVFEYANIFSIEEVTPGMVIPGMVTNLTRFGAFVDIGVKQDGLVHVSEISHDYITDPAEKLKLNDKVMVKVVEVDLVRKRIALSIKQTQEAPARGTRMNKNPNTKFQKKEEDLSTLSVNDALAALKNKFKK</sequence>
<dbReference type="InterPro" id="IPR018974">
    <property type="entry name" value="Tex-like_N"/>
</dbReference>
<dbReference type="SMART" id="SM00732">
    <property type="entry name" value="YqgFc"/>
    <property type="match status" value="1"/>
</dbReference>
<dbReference type="SMART" id="SM00316">
    <property type="entry name" value="S1"/>
    <property type="match status" value="1"/>
</dbReference>
<name>A0A4Q1CMC3_9BACT</name>
<dbReference type="GO" id="GO:0005737">
    <property type="term" value="C:cytoplasm"/>
    <property type="evidence" value="ECO:0007669"/>
    <property type="project" value="UniProtKB-ARBA"/>
</dbReference>
<dbReference type="Pfam" id="PF09371">
    <property type="entry name" value="Tex_N"/>
    <property type="match status" value="1"/>
</dbReference>
<dbReference type="InterPro" id="IPR003029">
    <property type="entry name" value="S1_domain"/>
</dbReference>
<dbReference type="FunFam" id="2.40.50.140:FF:000051">
    <property type="entry name" value="RNA-binding transcriptional accessory protein"/>
    <property type="match status" value="1"/>
</dbReference>
<dbReference type="PANTHER" id="PTHR10724:SF10">
    <property type="entry name" value="S1 RNA-BINDING DOMAIN-CONTAINING PROTEIN 1"/>
    <property type="match status" value="1"/>
</dbReference>
<dbReference type="Gene3D" id="2.40.50.140">
    <property type="entry name" value="Nucleic acid-binding proteins"/>
    <property type="match status" value="1"/>
</dbReference>
<dbReference type="RefSeq" id="WP_129129306.1">
    <property type="nucleotide sequence ID" value="NZ_SDHW01000001.1"/>
</dbReference>
<feature type="domain" description="S1 motif" evidence="2">
    <location>
        <begin position="632"/>
        <end position="701"/>
    </location>
</feature>
<proteinExistence type="predicted"/>
<dbReference type="EMBL" id="SDHW01000001">
    <property type="protein sequence ID" value="RXK61934.1"/>
    <property type="molecule type" value="Genomic_DNA"/>
</dbReference>
<dbReference type="InterPro" id="IPR006641">
    <property type="entry name" value="YqgF/RNaseH-like_dom"/>
</dbReference>
<dbReference type="FunFam" id="3.30.420.140:FF:000001">
    <property type="entry name" value="RNA-binding transcriptional accessory protein"/>
    <property type="match status" value="1"/>
</dbReference>
<evidence type="ECO:0000313" key="4">
    <source>
        <dbReference type="Proteomes" id="UP000290204"/>
    </source>
</evidence>
<dbReference type="CDD" id="cd05685">
    <property type="entry name" value="S1_Tex"/>
    <property type="match status" value="1"/>
</dbReference>
<dbReference type="InterPro" id="IPR044146">
    <property type="entry name" value="S1_Tex"/>
</dbReference>
<dbReference type="OrthoDB" id="9804714at2"/>
<dbReference type="InterPro" id="IPR055179">
    <property type="entry name" value="Tex-like_central_region"/>
</dbReference>
<dbReference type="Gene3D" id="1.10.3500.10">
    <property type="entry name" value="Tex N-terminal region-like"/>
    <property type="match status" value="1"/>
</dbReference>
<dbReference type="AlphaFoldDB" id="A0A4Q1CMC3"/>
<dbReference type="InterPro" id="IPR041692">
    <property type="entry name" value="HHH_9"/>
</dbReference>
<comment type="caution">
    <text evidence="3">The sequence shown here is derived from an EMBL/GenBank/DDBJ whole genome shotgun (WGS) entry which is preliminary data.</text>
</comment>
<accession>A0A4Q1CMC3</accession>
<dbReference type="GO" id="GO:0006139">
    <property type="term" value="P:nucleobase-containing compound metabolic process"/>
    <property type="evidence" value="ECO:0007669"/>
    <property type="project" value="InterPro"/>
</dbReference>
<dbReference type="Pfam" id="PF17674">
    <property type="entry name" value="HHH_9"/>
    <property type="match status" value="1"/>
</dbReference>
<dbReference type="InterPro" id="IPR032639">
    <property type="entry name" value="Tex_YqgF"/>
</dbReference>
<dbReference type="GO" id="GO:0003729">
    <property type="term" value="F:mRNA binding"/>
    <property type="evidence" value="ECO:0007669"/>
    <property type="project" value="UniProtKB-ARBA"/>
</dbReference>
<evidence type="ECO:0000256" key="1">
    <source>
        <dbReference type="SAM" id="MobiDB-lite"/>
    </source>
</evidence>
<dbReference type="Gene3D" id="1.10.150.310">
    <property type="entry name" value="Tex RuvX-like domain-like"/>
    <property type="match status" value="1"/>
</dbReference>
<dbReference type="FunFam" id="1.10.150.310:FF:000001">
    <property type="entry name" value="RNA-binding transcriptional accessory protein"/>
    <property type="match status" value="1"/>
</dbReference>
<dbReference type="InterPro" id="IPR012340">
    <property type="entry name" value="NA-bd_OB-fold"/>
</dbReference>
<dbReference type="InterPro" id="IPR023323">
    <property type="entry name" value="Tex-like_dom_sf"/>
</dbReference>
<feature type="region of interest" description="Disordered" evidence="1">
    <location>
        <begin position="704"/>
        <end position="726"/>
    </location>
</feature>
<dbReference type="PANTHER" id="PTHR10724">
    <property type="entry name" value="30S RIBOSOMAL PROTEIN S1"/>
    <property type="match status" value="1"/>
</dbReference>
<dbReference type="InterPro" id="IPR010994">
    <property type="entry name" value="RuvA_2-like"/>
</dbReference>
<dbReference type="SUPFAM" id="SSF158832">
    <property type="entry name" value="Tex N-terminal region-like"/>
    <property type="match status" value="1"/>
</dbReference>
<keyword evidence="4" id="KW-1185">Reference proteome</keyword>
<dbReference type="SUPFAM" id="SSF47781">
    <property type="entry name" value="RuvA domain 2-like"/>
    <property type="match status" value="2"/>
</dbReference>
<dbReference type="Gene3D" id="1.10.10.650">
    <property type="entry name" value="RuvA domain 2-like"/>
    <property type="match status" value="1"/>
</dbReference>
<dbReference type="InterPro" id="IPR023319">
    <property type="entry name" value="Tex-like_HTH_dom_sf"/>
</dbReference>
<reference evidence="3 4" key="1">
    <citation type="submission" date="2019-01" db="EMBL/GenBank/DDBJ databases">
        <title>Lacibacter sp. strain TTM-7.</title>
        <authorList>
            <person name="Chen W.-M."/>
        </authorList>
    </citation>
    <scope>NUCLEOTIDE SEQUENCE [LARGE SCALE GENOMIC DNA]</scope>
    <source>
        <strain evidence="3 4">TTM-7</strain>
    </source>
</reference>
<protein>
    <submittedName>
        <fullName evidence="3">RNA-binding transcriptional accessory protein</fullName>
    </submittedName>
</protein>
<dbReference type="GO" id="GO:0003735">
    <property type="term" value="F:structural constituent of ribosome"/>
    <property type="evidence" value="ECO:0007669"/>
    <property type="project" value="TreeGrafter"/>
</dbReference>
<dbReference type="Pfam" id="PF00575">
    <property type="entry name" value="S1"/>
    <property type="match status" value="1"/>
</dbReference>
<evidence type="ECO:0000259" key="2">
    <source>
        <dbReference type="PROSITE" id="PS50126"/>
    </source>
</evidence>
<dbReference type="GO" id="GO:0006412">
    <property type="term" value="P:translation"/>
    <property type="evidence" value="ECO:0007669"/>
    <property type="project" value="TreeGrafter"/>
</dbReference>
<dbReference type="SUPFAM" id="SSF50249">
    <property type="entry name" value="Nucleic acid-binding proteins"/>
    <property type="match status" value="1"/>
</dbReference>
<dbReference type="Proteomes" id="UP000290204">
    <property type="component" value="Unassembled WGS sequence"/>
</dbReference>
<dbReference type="FunFam" id="1.10.10.650:FF:000001">
    <property type="entry name" value="S1 RNA-binding domain 1"/>
    <property type="match status" value="1"/>
</dbReference>
<dbReference type="Pfam" id="PF12836">
    <property type="entry name" value="HHH_3"/>
    <property type="match status" value="1"/>
</dbReference>
<evidence type="ECO:0000313" key="3">
    <source>
        <dbReference type="EMBL" id="RXK61934.1"/>
    </source>
</evidence>